<dbReference type="GO" id="GO:0017168">
    <property type="term" value="F:5-oxoprolinase (ATP-hydrolyzing) activity"/>
    <property type="evidence" value="ECO:0007669"/>
    <property type="project" value="TreeGrafter"/>
</dbReference>
<dbReference type="Pfam" id="PF05378">
    <property type="entry name" value="Hydant_A_N"/>
    <property type="match status" value="1"/>
</dbReference>
<gene>
    <name evidence="3" type="ORF">SAMN04488579_12326</name>
</gene>
<dbReference type="PANTHER" id="PTHR11365:SF2">
    <property type="entry name" value="5-OXOPROLINASE"/>
    <property type="match status" value="1"/>
</dbReference>
<dbReference type="InterPro" id="IPR045079">
    <property type="entry name" value="Oxoprolinase-like"/>
</dbReference>
<dbReference type="STRING" id="1528.SAMN04488579_12326"/>
<evidence type="ECO:0000313" key="3">
    <source>
        <dbReference type="EMBL" id="SDY27259.1"/>
    </source>
</evidence>
<feature type="domain" description="Hydantoinase A/oxoprolinase" evidence="1">
    <location>
        <begin position="178"/>
        <end position="343"/>
    </location>
</feature>
<dbReference type="GO" id="GO:0005829">
    <property type="term" value="C:cytosol"/>
    <property type="evidence" value="ECO:0007669"/>
    <property type="project" value="TreeGrafter"/>
</dbReference>
<dbReference type="RefSeq" id="WP_090246644.1">
    <property type="nucleotide sequence ID" value="NZ_FNOU01000023.1"/>
</dbReference>
<dbReference type="Proteomes" id="UP000199652">
    <property type="component" value="Unassembled WGS sequence"/>
</dbReference>
<dbReference type="EMBL" id="FNOU01000023">
    <property type="protein sequence ID" value="SDY27259.1"/>
    <property type="molecule type" value="Genomic_DNA"/>
</dbReference>
<keyword evidence="4" id="KW-1185">Reference proteome</keyword>
<dbReference type="Pfam" id="PF01968">
    <property type="entry name" value="Hydantoinase_A"/>
    <property type="match status" value="1"/>
</dbReference>
<sequence length="558" mass="58780">MSIVLGIDTGGTYTDAVLFKQETNTVLAKAKAPTTRQDLSLGISQSVGALGIADPADITKVVLSTTLATNAIVEGEGRPAGLIIIGEPPRGGLPQGEMVRIEGRINVKGKEVIPLNPDEVATACDRLTGRVEAVAVAGMMSVRNAVQELAVKAEVEKRCGVPVVCSHTLSSKLGFHDRTVTTVLNASLIPIIEGFIQAVEQSLAVLSIRSPIFMVKGDGNLASLDFIREKPIESILSGPAASVIGALALANTSDGVVIDMGGTTTDSGIVRGNTLALSPIGAHVGSWQTQVNSVQINTFGLGGDTQIIGEDGGPRLTGRRILPACRGGGDGLTPTDILHLTGEYVKWSPDDARTAAEVQAQACGQSMADYLAAAQDVILETIQGEVLAQYRHHEPEDAEPEVGYVARMQGPVDRSEDLLAAFPIIAIGAPAGTWYGKLAEAGDRVVIPEHYEVANAVGAACAAVEERVEAMVRPDEVNDGYVAHVVGQCKSFTNKDAAVTWVSREVEVRSLKAARGQGAESVHTQVFVEEVVEKIGWRERYVHTNVWAVAKATGLKLK</sequence>
<dbReference type="SUPFAM" id="SSF53067">
    <property type="entry name" value="Actin-like ATPase domain"/>
    <property type="match status" value="1"/>
</dbReference>
<evidence type="ECO:0000259" key="1">
    <source>
        <dbReference type="Pfam" id="PF01968"/>
    </source>
</evidence>
<dbReference type="AlphaFoldDB" id="A0A1H3IJ14"/>
<dbReference type="InterPro" id="IPR008040">
    <property type="entry name" value="Hydant_A_N"/>
</dbReference>
<feature type="domain" description="Hydantoinase/oxoprolinase N-terminal" evidence="2">
    <location>
        <begin position="5"/>
        <end position="157"/>
    </location>
</feature>
<dbReference type="PANTHER" id="PTHR11365">
    <property type="entry name" value="5-OXOPROLINASE RELATED"/>
    <property type="match status" value="1"/>
</dbReference>
<name>A0A1H3IJ14_EUBBA</name>
<dbReference type="OrthoDB" id="9768323at2"/>
<evidence type="ECO:0000313" key="4">
    <source>
        <dbReference type="Proteomes" id="UP000199652"/>
    </source>
</evidence>
<evidence type="ECO:0000259" key="2">
    <source>
        <dbReference type="Pfam" id="PF05378"/>
    </source>
</evidence>
<proteinExistence type="predicted"/>
<dbReference type="InterPro" id="IPR043129">
    <property type="entry name" value="ATPase_NBD"/>
</dbReference>
<dbReference type="InterPro" id="IPR002821">
    <property type="entry name" value="Hydantoinase_A"/>
</dbReference>
<protein>
    <submittedName>
        <fullName evidence="3">N-methylhydantoinase A/oxoprolinase/acetone carboxylase, beta subunit</fullName>
    </submittedName>
</protein>
<dbReference type="GO" id="GO:0006749">
    <property type="term" value="P:glutathione metabolic process"/>
    <property type="evidence" value="ECO:0007669"/>
    <property type="project" value="TreeGrafter"/>
</dbReference>
<organism evidence="3 4">
    <name type="scientific">Eubacterium barkeri</name>
    <name type="common">Clostridium barkeri</name>
    <dbReference type="NCBI Taxonomy" id="1528"/>
    <lineage>
        <taxon>Bacteria</taxon>
        <taxon>Bacillati</taxon>
        <taxon>Bacillota</taxon>
        <taxon>Clostridia</taxon>
        <taxon>Eubacteriales</taxon>
        <taxon>Eubacteriaceae</taxon>
        <taxon>Eubacterium</taxon>
    </lineage>
</organism>
<reference evidence="4" key="1">
    <citation type="submission" date="2016-10" db="EMBL/GenBank/DDBJ databases">
        <authorList>
            <person name="Varghese N."/>
            <person name="Submissions S."/>
        </authorList>
    </citation>
    <scope>NUCLEOTIDE SEQUENCE [LARGE SCALE GENOMIC DNA]</scope>
    <source>
        <strain evidence="4">VPI 5359</strain>
    </source>
</reference>
<accession>A0A1H3IJ14</accession>